<proteinExistence type="predicted"/>
<comment type="caution">
    <text evidence="3">The sequence shown here is derived from an EMBL/GenBank/DDBJ whole genome shotgun (WGS) entry which is preliminary data.</text>
</comment>
<name>A0ABQ0CVZ4_9HYPO</name>
<gene>
    <name evidence="3" type="primary">g5835</name>
    <name evidence="3" type="ORF">EsDP_00005835</name>
</gene>
<feature type="transmembrane region" description="Helical" evidence="2">
    <location>
        <begin position="246"/>
        <end position="266"/>
    </location>
</feature>
<evidence type="ECO:0000256" key="2">
    <source>
        <dbReference type="SAM" id="Phobius"/>
    </source>
</evidence>
<reference evidence="4" key="1">
    <citation type="submission" date="2024-06" db="EMBL/GenBank/DDBJ databases">
        <title>Draft Genome Sequences of Epichloe bromicola Strains Isolated from Elymus ciliaris.</title>
        <authorList>
            <consortium name="Epichloe bromicola genome sequencing consortium"/>
            <person name="Miura A."/>
            <person name="Imano S."/>
            <person name="Ashida A."/>
            <person name="Sato I."/>
            <person name="Chiba S."/>
            <person name="Tanaka A."/>
            <person name="Camagna M."/>
            <person name="Takemoto D."/>
        </authorList>
    </citation>
    <scope>NUCLEOTIDE SEQUENCE [LARGE SCALE GENOMIC DNA]</scope>
    <source>
        <strain evidence="4">DP</strain>
    </source>
</reference>
<evidence type="ECO:0000313" key="4">
    <source>
        <dbReference type="Proteomes" id="UP001562357"/>
    </source>
</evidence>
<feature type="compositionally biased region" description="Polar residues" evidence="1">
    <location>
        <begin position="57"/>
        <end position="83"/>
    </location>
</feature>
<feature type="region of interest" description="Disordered" evidence="1">
    <location>
        <begin position="1"/>
        <end position="205"/>
    </location>
</feature>
<keyword evidence="2" id="KW-0812">Transmembrane</keyword>
<keyword evidence="2" id="KW-1133">Transmembrane helix</keyword>
<protein>
    <submittedName>
        <fullName evidence="3">Uncharacterized protein</fullName>
    </submittedName>
</protein>
<feature type="transmembrane region" description="Helical" evidence="2">
    <location>
        <begin position="221"/>
        <end position="240"/>
    </location>
</feature>
<keyword evidence="2" id="KW-0472">Membrane</keyword>
<dbReference type="Proteomes" id="UP001562357">
    <property type="component" value="Unassembled WGS sequence"/>
</dbReference>
<accession>A0ABQ0CVZ4</accession>
<evidence type="ECO:0000313" key="3">
    <source>
        <dbReference type="EMBL" id="GAB0137575.1"/>
    </source>
</evidence>
<organism evidence="3 4">
    <name type="scientific">Epichloe bromicola</name>
    <dbReference type="NCBI Taxonomy" id="79588"/>
    <lineage>
        <taxon>Eukaryota</taxon>
        <taxon>Fungi</taxon>
        <taxon>Dikarya</taxon>
        <taxon>Ascomycota</taxon>
        <taxon>Pezizomycotina</taxon>
        <taxon>Sordariomycetes</taxon>
        <taxon>Hypocreomycetidae</taxon>
        <taxon>Hypocreales</taxon>
        <taxon>Clavicipitaceae</taxon>
        <taxon>Epichloe</taxon>
    </lineage>
</organism>
<evidence type="ECO:0000256" key="1">
    <source>
        <dbReference type="SAM" id="MobiDB-lite"/>
    </source>
</evidence>
<sequence length="267" mass="28407">MSSSQRRRPLIPLRADGPLPVDGSWRMVEGEHDSFDTTILPSLGDEADDGPVPLPSRQPSSGFPSQLSSQGNMSSGSGFGSQDSIRDFVRYQDDDQVILREPFRPSVISTASSGQKRGCRTPDPQFKMPSMDIDDSRRSSGNSSRTIKPFDMSASHEGEDEAYSGRGRGRPSNRGPVERRNRRPTSSSGHGSPDQRIADGGHGSSTLGALGSNMAALLPSAVLRILVWAGEMAIIALGLAKYPPLGLLLAACLVFGGAIIVQNMAAT</sequence>
<feature type="compositionally biased region" description="Basic and acidic residues" evidence="1">
    <location>
        <begin position="84"/>
        <end position="103"/>
    </location>
</feature>
<keyword evidence="4" id="KW-1185">Reference proteome</keyword>
<dbReference type="EMBL" id="BAAFGZ010000293">
    <property type="protein sequence ID" value="GAB0137575.1"/>
    <property type="molecule type" value="Genomic_DNA"/>
</dbReference>